<proteinExistence type="predicted"/>
<evidence type="ECO:0000313" key="2">
    <source>
        <dbReference type="EMBL" id="BBY38004.1"/>
    </source>
</evidence>
<organism evidence="2 3">
    <name type="scientific">Mycobacterium mantenii</name>
    <dbReference type="NCBI Taxonomy" id="560555"/>
    <lineage>
        <taxon>Bacteria</taxon>
        <taxon>Bacillati</taxon>
        <taxon>Actinomycetota</taxon>
        <taxon>Actinomycetes</taxon>
        <taxon>Mycobacteriales</taxon>
        <taxon>Mycobacteriaceae</taxon>
        <taxon>Mycobacterium</taxon>
        <taxon>Mycobacterium avium complex (MAC)</taxon>
    </lineage>
</organism>
<evidence type="ECO:0000259" key="1">
    <source>
        <dbReference type="Pfam" id="PF12697"/>
    </source>
</evidence>
<reference evidence="2 3" key="1">
    <citation type="journal article" date="2019" name="Emerg. Microbes Infect.">
        <title>Comprehensive subspecies identification of 175 nontuberculous mycobacteria species based on 7547 genomic profiles.</title>
        <authorList>
            <person name="Matsumoto Y."/>
            <person name="Kinjo T."/>
            <person name="Motooka D."/>
            <person name="Nabeya D."/>
            <person name="Jung N."/>
            <person name="Uechi K."/>
            <person name="Horii T."/>
            <person name="Iida T."/>
            <person name="Fujita J."/>
            <person name="Nakamura S."/>
        </authorList>
    </citation>
    <scope>NUCLEOTIDE SEQUENCE [LARGE SCALE GENOMIC DNA]</scope>
    <source>
        <strain evidence="2 3">JCM 18113</strain>
    </source>
</reference>
<accession>A0ABM7JSK4</accession>
<dbReference type="RefSeq" id="WP_232068933.1">
    <property type="nucleotide sequence ID" value="NZ_AP022590.1"/>
</dbReference>
<sequence length="346" mass="37383">MKHTISSASSGVIKADLVVDVSGSCDIENSLHIAATVFLPPPERLRSEPVVVFALPGGGYSRGYFDMHFDGHSGYSQVEHHVARGLIVVAVDYLGAGQSTPEICDRLTFKDMAAGNHRAVQAIVALLERGTAVPNYPPLRISRRIGMGHSMGAAVAIITAGTYKSYEGIAVLGFSAIHTRLPFRDEAETHRVADDIARQNHSEDPAELSVARTARLLPDLLYPFFWSDVPEDIVIADTEGGYPLRTTAPPFGSATLPNCVVKMVAPGFVESDAAAVECPVFIGLGERDTSPAPRDEPSAYTSATDITVFICERMAHMHNFASTRRRLWDRVADWCSLPTPPTPATN</sequence>
<dbReference type="InterPro" id="IPR029058">
    <property type="entry name" value="AB_hydrolase_fold"/>
</dbReference>
<dbReference type="EMBL" id="AP022590">
    <property type="protein sequence ID" value="BBY38004.1"/>
    <property type="molecule type" value="Genomic_DNA"/>
</dbReference>
<name>A0ABM7JSK4_MYCNT</name>
<evidence type="ECO:0000313" key="3">
    <source>
        <dbReference type="Proteomes" id="UP000465812"/>
    </source>
</evidence>
<keyword evidence="3" id="KW-1185">Reference proteome</keyword>
<gene>
    <name evidence="2" type="ORF">MMAN_21380</name>
</gene>
<protein>
    <recommendedName>
        <fullName evidence="1">AB hydrolase-1 domain-containing protein</fullName>
    </recommendedName>
</protein>
<dbReference type="Gene3D" id="3.40.50.1820">
    <property type="entry name" value="alpha/beta hydrolase"/>
    <property type="match status" value="1"/>
</dbReference>
<dbReference type="InterPro" id="IPR000073">
    <property type="entry name" value="AB_hydrolase_1"/>
</dbReference>
<dbReference type="Pfam" id="PF12697">
    <property type="entry name" value="Abhydrolase_6"/>
    <property type="match status" value="1"/>
</dbReference>
<dbReference type="Proteomes" id="UP000465812">
    <property type="component" value="Chromosome"/>
</dbReference>
<dbReference type="SUPFAM" id="SSF53474">
    <property type="entry name" value="alpha/beta-Hydrolases"/>
    <property type="match status" value="1"/>
</dbReference>
<feature type="domain" description="AB hydrolase-1" evidence="1">
    <location>
        <begin position="52"/>
        <end position="289"/>
    </location>
</feature>